<evidence type="ECO:0000256" key="2">
    <source>
        <dbReference type="ARBA" id="ARBA00006191"/>
    </source>
</evidence>
<dbReference type="Gene3D" id="3.40.50.620">
    <property type="entry name" value="HUPs"/>
    <property type="match status" value="1"/>
</dbReference>
<evidence type="ECO:0000256" key="8">
    <source>
        <dbReference type="ARBA" id="ARBA00022694"/>
    </source>
</evidence>
<keyword evidence="8 14" id="KW-0819">tRNA processing</keyword>
<dbReference type="Pfam" id="PF20259">
    <property type="entry name" value="tRNA_Me_trans_M"/>
    <property type="match status" value="1"/>
</dbReference>
<dbReference type="Proteomes" id="UP000254055">
    <property type="component" value="Unassembled WGS sequence"/>
</dbReference>
<dbReference type="EC" id="2.8.1.13" evidence="3 14"/>
<dbReference type="FunFam" id="2.40.30.10:FF:000023">
    <property type="entry name" value="tRNA-specific 2-thiouridylase MnmA"/>
    <property type="match status" value="1"/>
</dbReference>
<dbReference type="AlphaFoldDB" id="A0A378WUY0"/>
<sequence length="438" mass="49292">MRVSFYGKAYEIRLGRPSEKRRYCTPIKPVFFNKSFQALTRRTRAHAAAVVINRLKMLKSANHLNYVYTTANMHTSTPQNIIVGLSGGVDSSVTAYLLKQQGHQVRGVFMQNWEDDDNDEYCSIKQDSFDAIAVADIIGIDIDIVNFAAQYKDNVFAYFLTEYSAGRTPNPDVLCNAEIKFKCFLDYAIEQGADVIATGHYARKEVRNGVHYLLKGLDNNKDQSYFLYRLKPHQLQRAIFPLGDLEKPEVRRLAAEAELPTAAKKDSTGICFIGERPFREFLQQYLPTDNGDMVTPEGKKVGEHVGLMFYTIGQRKGLGIGGAGEPWFVAGKDLTRNRLIVVQGHDHPLLYTKSLTMNDLSWTLPERPAEGRYTCKTRYRMADAPCELRYIDNETAELLFDEPQWAVTPGQSAVLYDGDVCLGGGIITATDKPVIITK</sequence>
<proteinExistence type="inferred from homology"/>
<dbReference type="Gene3D" id="2.30.30.280">
    <property type="entry name" value="Adenine nucleotide alpha hydrolases-like domains"/>
    <property type="match status" value="1"/>
</dbReference>
<feature type="region of interest" description="Interaction with target base in tRNA" evidence="14">
    <location>
        <begin position="170"/>
        <end position="172"/>
    </location>
</feature>
<dbReference type="FunFam" id="3.40.50.620:FF:000004">
    <property type="entry name" value="tRNA-specific 2-thiouridylase MnmA"/>
    <property type="match status" value="1"/>
</dbReference>
<evidence type="ECO:0000256" key="10">
    <source>
        <dbReference type="ARBA" id="ARBA00022840"/>
    </source>
</evidence>
<feature type="site" description="Interaction with tRNA" evidence="14">
    <location>
        <position position="200"/>
    </location>
</feature>
<feature type="site" description="Interaction with tRNA" evidence="14">
    <location>
        <position position="411"/>
    </location>
</feature>
<dbReference type="InterPro" id="IPR023382">
    <property type="entry name" value="MnmA-like_central_sf"/>
</dbReference>
<keyword evidence="10 14" id="KW-0067">ATP-binding</keyword>
<feature type="binding site" evidence="14">
    <location>
        <position position="110"/>
    </location>
    <ligand>
        <name>ATP</name>
        <dbReference type="ChEBI" id="CHEBI:30616"/>
    </ligand>
</feature>
<dbReference type="FunFam" id="2.30.30.280:FF:000001">
    <property type="entry name" value="tRNA-specific 2-thiouridylase MnmA"/>
    <property type="match status" value="1"/>
</dbReference>
<accession>A0A378WUY0</accession>
<feature type="active site" description="Nucleophile" evidence="14">
    <location>
        <position position="175"/>
    </location>
</feature>
<comment type="caution">
    <text evidence="14">Lacks conserved residue(s) required for the propagation of feature annotation.</text>
</comment>
<feature type="region of interest" description="Interaction with tRNA" evidence="14">
    <location>
        <begin position="378"/>
        <end position="379"/>
    </location>
</feature>
<dbReference type="PANTHER" id="PTHR11933">
    <property type="entry name" value="TRNA 5-METHYLAMINOMETHYL-2-THIOURIDYLATE -METHYLTRANSFERASE"/>
    <property type="match status" value="1"/>
</dbReference>
<comment type="similarity">
    <text evidence="2 14">Belongs to the MnmA/TRMU family.</text>
</comment>
<evidence type="ECO:0000313" key="17">
    <source>
        <dbReference type="EMBL" id="SUA44557.1"/>
    </source>
</evidence>
<keyword evidence="12" id="KW-1015">Disulfide bond</keyword>
<gene>
    <name evidence="14 17" type="primary">mnmA</name>
    <name evidence="17" type="ORF">NCTC12229_02055</name>
</gene>
<feature type="domain" description="tRNA-specific 2-thiouridylase MnmA-like central" evidence="16">
    <location>
        <begin position="280"/>
        <end position="343"/>
    </location>
</feature>
<dbReference type="Pfam" id="PF03054">
    <property type="entry name" value="tRNA_Me_trans"/>
    <property type="match status" value="1"/>
</dbReference>
<feature type="binding site" evidence="14">
    <location>
        <begin position="84"/>
        <end position="91"/>
    </location>
    <ligand>
        <name>ATP</name>
        <dbReference type="ChEBI" id="CHEBI:30616"/>
    </ligand>
</feature>
<evidence type="ECO:0000256" key="13">
    <source>
        <dbReference type="ARBA" id="ARBA00051542"/>
    </source>
</evidence>
<evidence type="ECO:0000256" key="3">
    <source>
        <dbReference type="ARBA" id="ARBA00011949"/>
    </source>
</evidence>
<dbReference type="GO" id="GO:0103016">
    <property type="term" value="F:tRNA-uridine 2-sulfurtransferase activity"/>
    <property type="evidence" value="ECO:0007669"/>
    <property type="project" value="UniProtKB-EC"/>
</dbReference>
<feature type="domain" description="tRNA-specific 2-thiouridylase MnmA-like C-terminal" evidence="15">
    <location>
        <begin position="353"/>
        <end position="427"/>
    </location>
</feature>
<organism evidence="17 18">
    <name type="scientific">Neisseria zoodegmatis</name>
    <dbReference type="NCBI Taxonomy" id="326523"/>
    <lineage>
        <taxon>Bacteria</taxon>
        <taxon>Pseudomonadati</taxon>
        <taxon>Pseudomonadota</taxon>
        <taxon>Betaproteobacteria</taxon>
        <taxon>Neisseriales</taxon>
        <taxon>Neisseriaceae</taxon>
        <taxon>Neisseria</taxon>
    </lineage>
</organism>
<dbReference type="NCBIfam" id="TIGR00420">
    <property type="entry name" value="trmU"/>
    <property type="match status" value="1"/>
</dbReference>
<comment type="subcellular location">
    <subcellularLocation>
        <location evidence="1 14">Cytoplasm</location>
    </subcellularLocation>
</comment>
<keyword evidence="11 14" id="KW-0694">RNA-binding</keyword>
<keyword evidence="5 14" id="KW-0963">Cytoplasm</keyword>
<dbReference type="GO" id="GO:0002143">
    <property type="term" value="P:tRNA wobble position uridine thiolation"/>
    <property type="evidence" value="ECO:0007669"/>
    <property type="project" value="TreeGrafter"/>
</dbReference>
<comment type="function">
    <text evidence="14">Catalyzes the 2-thiolation of uridine at the wobble position (U34) of tRNA, leading to the formation of s(2)U34.</text>
</comment>
<name>A0A378WUY0_9NEIS</name>
<evidence type="ECO:0000256" key="9">
    <source>
        <dbReference type="ARBA" id="ARBA00022741"/>
    </source>
</evidence>
<dbReference type="EMBL" id="UGRS01000002">
    <property type="protein sequence ID" value="SUA44557.1"/>
    <property type="molecule type" value="Genomic_DNA"/>
</dbReference>
<dbReference type="Pfam" id="PF20258">
    <property type="entry name" value="tRNA_Me_trans_C"/>
    <property type="match status" value="1"/>
</dbReference>
<keyword evidence="6 14" id="KW-0820">tRNA-binding</keyword>
<dbReference type="GO" id="GO:0005737">
    <property type="term" value="C:cytoplasm"/>
    <property type="evidence" value="ECO:0007669"/>
    <property type="project" value="UniProtKB-SubCell"/>
</dbReference>
<feature type="region of interest" description="Interaction with tRNA" evidence="14">
    <location>
        <begin position="221"/>
        <end position="223"/>
    </location>
</feature>
<evidence type="ECO:0000256" key="12">
    <source>
        <dbReference type="ARBA" id="ARBA00023157"/>
    </source>
</evidence>
<evidence type="ECO:0000256" key="5">
    <source>
        <dbReference type="ARBA" id="ARBA00022490"/>
    </source>
</evidence>
<keyword evidence="9 14" id="KW-0547">Nucleotide-binding</keyword>
<keyword evidence="17" id="KW-0489">Methyltransferase</keyword>
<evidence type="ECO:0000313" key="18">
    <source>
        <dbReference type="Proteomes" id="UP000254055"/>
    </source>
</evidence>
<evidence type="ECO:0000256" key="7">
    <source>
        <dbReference type="ARBA" id="ARBA00022679"/>
    </source>
</evidence>
<protein>
    <recommendedName>
        <fullName evidence="4 14">tRNA-specific 2-thiouridylase MnmA</fullName>
        <ecNumber evidence="3 14">2.8.1.13</ecNumber>
    </recommendedName>
</protein>
<feature type="binding site" evidence="14">
    <location>
        <position position="199"/>
    </location>
    <ligand>
        <name>ATP</name>
        <dbReference type="ChEBI" id="CHEBI:30616"/>
    </ligand>
</feature>
<dbReference type="SUPFAM" id="SSF52402">
    <property type="entry name" value="Adenine nucleotide alpha hydrolases-like"/>
    <property type="match status" value="1"/>
</dbReference>
<dbReference type="GO" id="GO:0008168">
    <property type="term" value="F:methyltransferase activity"/>
    <property type="evidence" value="ECO:0007669"/>
    <property type="project" value="UniProtKB-KW"/>
</dbReference>
<evidence type="ECO:0000256" key="4">
    <source>
        <dbReference type="ARBA" id="ARBA00013805"/>
    </source>
</evidence>
<dbReference type="GO" id="GO:0000049">
    <property type="term" value="F:tRNA binding"/>
    <property type="evidence" value="ECO:0007669"/>
    <property type="project" value="UniProtKB-KW"/>
</dbReference>
<evidence type="ECO:0000259" key="15">
    <source>
        <dbReference type="Pfam" id="PF20258"/>
    </source>
</evidence>
<feature type="active site" description="Cysteine persulfide intermediate" evidence="14">
    <location>
        <position position="271"/>
    </location>
</feature>
<evidence type="ECO:0000256" key="11">
    <source>
        <dbReference type="ARBA" id="ARBA00022884"/>
    </source>
</evidence>
<dbReference type="InterPro" id="IPR004506">
    <property type="entry name" value="MnmA-like"/>
</dbReference>
<dbReference type="PANTHER" id="PTHR11933:SF5">
    <property type="entry name" value="MITOCHONDRIAL TRNA-SPECIFIC 2-THIOURIDYLASE 1"/>
    <property type="match status" value="1"/>
</dbReference>
<dbReference type="Gene3D" id="2.40.30.10">
    <property type="entry name" value="Translation factors"/>
    <property type="match status" value="1"/>
</dbReference>
<dbReference type="HAMAP" id="MF_00144">
    <property type="entry name" value="tRNA_thiouridyl_MnmA"/>
    <property type="match status" value="1"/>
</dbReference>
<dbReference type="InterPro" id="IPR014729">
    <property type="entry name" value="Rossmann-like_a/b/a_fold"/>
</dbReference>
<dbReference type="GO" id="GO:0032259">
    <property type="term" value="P:methylation"/>
    <property type="evidence" value="ECO:0007669"/>
    <property type="project" value="UniProtKB-KW"/>
</dbReference>
<dbReference type="GO" id="GO:0005524">
    <property type="term" value="F:ATP binding"/>
    <property type="evidence" value="ECO:0007669"/>
    <property type="project" value="UniProtKB-KW"/>
</dbReference>
<dbReference type="InterPro" id="IPR046884">
    <property type="entry name" value="MnmA-like_central"/>
</dbReference>
<dbReference type="InterPro" id="IPR046885">
    <property type="entry name" value="MnmA-like_C"/>
</dbReference>
<evidence type="ECO:0000256" key="14">
    <source>
        <dbReference type="HAMAP-Rule" id="MF_00144"/>
    </source>
</evidence>
<dbReference type="NCBIfam" id="NF001138">
    <property type="entry name" value="PRK00143.1"/>
    <property type="match status" value="1"/>
</dbReference>
<dbReference type="CDD" id="cd01998">
    <property type="entry name" value="MnmA_TRMU-like"/>
    <property type="match status" value="1"/>
</dbReference>
<keyword evidence="7 14" id="KW-0808">Transferase</keyword>
<evidence type="ECO:0000256" key="6">
    <source>
        <dbReference type="ARBA" id="ARBA00022555"/>
    </source>
</evidence>
<evidence type="ECO:0000259" key="16">
    <source>
        <dbReference type="Pfam" id="PF20259"/>
    </source>
</evidence>
<evidence type="ECO:0000256" key="1">
    <source>
        <dbReference type="ARBA" id="ARBA00004496"/>
    </source>
</evidence>
<comment type="catalytic activity">
    <reaction evidence="13 14">
        <text>S-sulfanyl-L-cysteinyl-[protein] + uridine(34) in tRNA + AH2 + ATP = 2-thiouridine(34) in tRNA + L-cysteinyl-[protein] + A + AMP + diphosphate + H(+)</text>
        <dbReference type="Rhea" id="RHEA:47032"/>
        <dbReference type="Rhea" id="RHEA-COMP:10131"/>
        <dbReference type="Rhea" id="RHEA-COMP:11726"/>
        <dbReference type="Rhea" id="RHEA-COMP:11727"/>
        <dbReference type="Rhea" id="RHEA-COMP:11728"/>
        <dbReference type="ChEBI" id="CHEBI:13193"/>
        <dbReference type="ChEBI" id="CHEBI:15378"/>
        <dbReference type="ChEBI" id="CHEBI:17499"/>
        <dbReference type="ChEBI" id="CHEBI:29950"/>
        <dbReference type="ChEBI" id="CHEBI:30616"/>
        <dbReference type="ChEBI" id="CHEBI:33019"/>
        <dbReference type="ChEBI" id="CHEBI:61963"/>
        <dbReference type="ChEBI" id="CHEBI:65315"/>
        <dbReference type="ChEBI" id="CHEBI:87170"/>
        <dbReference type="ChEBI" id="CHEBI:456215"/>
        <dbReference type="EC" id="2.8.1.13"/>
    </reaction>
</comment>
<reference evidence="17 18" key="1">
    <citation type="submission" date="2018-06" db="EMBL/GenBank/DDBJ databases">
        <authorList>
            <consortium name="Pathogen Informatics"/>
            <person name="Doyle S."/>
        </authorList>
    </citation>
    <scope>NUCLEOTIDE SEQUENCE [LARGE SCALE GENOMIC DNA]</scope>
    <source>
        <strain evidence="17 18">NCTC12229</strain>
    </source>
</reference>